<accession>A0A518CIH1</accession>
<evidence type="ECO:0000313" key="2">
    <source>
        <dbReference type="Proteomes" id="UP000317178"/>
    </source>
</evidence>
<evidence type="ECO:0000313" key="1">
    <source>
        <dbReference type="EMBL" id="QDU78997.1"/>
    </source>
</evidence>
<sequence length="71" mass="7955">MIECSVIALLDKPDRVALRQSGVQRVAPAKLKPESNLENERTKKKPACKDFCVRAFIVSEPNFLTQSIRGL</sequence>
<dbReference type="Proteomes" id="UP000317178">
    <property type="component" value="Chromosome"/>
</dbReference>
<dbReference type="KEGG" id="plon:Pla110_07010"/>
<keyword evidence="2" id="KW-1185">Reference proteome</keyword>
<gene>
    <name evidence="1" type="ORF">Pla110_07010</name>
</gene>
<name>A0A518CIH1_9PLAN</name>
<organism evidence="1 2">
    <name type="scientific">Polystyrenella longa</name>
    <dbReference type="NCBI Taxonomy" id="2528007"/>
    <lineage>
        <taxon>Bacteria</taxon>
        <taxon>Pseudomonadati</taxon>
        <taxon>Planctomycetota</taxon>
        <taxon>Planctomycetia</taxon>
        <taxon>Planctomycetales</taxon>
        <taxon>Planctomycetaceae</taxon>
        <taxon>Polystyrenella</taxon>
    </lineage>
</organism>
<protein>
    <submittedName>
        <fullName evidence="1">Uncharacterized protein</fullName>
    </submittedName>
</protein>
<proteinExistence type="predicted"/>
<dbReference type="EMBL" id="CP036281">
    <property type="protein sequence ID" value="QDU78997.1"/>
    <property type="molecule type" value="Genomic_DNA"/>
</dbReference>
<reference evidence="1 2" key="1">
    <citation type="submission" date="2019-02" db="EMBL/GenBank/DDBJ databases">
        <title>Deep-cultivation of Planctomycetes and their phenomic and genomic characterization uncovers novel biology.</title>
        <authorList>
            <person name="Wiegand S."/>
            <person name="Jogler M."/>
            <person name="Boedeker C."/>
            <person name="Pinto D."/>
            <person name="Vollmers J."/>
            <person name="Rivas-Marin E."/>
            <person name="Kohn T."/>
            <person name="Peeters S.H."/>
            <person name="Heuer A."/>
            <person name="Rast P."/>
            <person name="Oberbeckmann S."/>
            <person name="Bunk B."/>
            <person name="Jeske O."/>
            <person name="Meyerdierks A."/>
            <person name="Storesund J.E."/>
            <person name="Kallscheuer N."/>
            <person name="Luecker S."/>
            <person name="Lage O.M."/>
            <person name="Pohl T."/>
            <person name="Merkel B.J."/>
            <person name="Hornburger P."/>
            <person name="Mueller R.-W."/>
            <person name="Bruemmer F."/>
            <person name="Labrenz M."/>
            <person name="Spormann A.M."/>
            <person name="Op den Camp H."/>
            <person name="Overmann J."/>
            <person name="Amann R."/>
            <person name="Jetten M.S.M."/>
            <person name="Mascher T."/>
            <person name="Medema M.H."/>
            <person name="Devos D.P."/>
            <person name="Kaster A.-K."/>
            <person name="Ovreas L."/>
            <person name="Rohde M."/>
            <person name="Galperin M.Y."/>
            <person name="Jogler C."/>
        </authorList>
    </citation>
    <scope>NUCLEOTIDE SEQUENCE [LARGE SCALE GENOMIC DNA]</scope>
    <source>
        <strain evidence="1 2">Pla110</strain>
    </source>
</reference>
<dbReference type="AlphaFoldDB" id="A0A518CIH1"/>